<sequence length="320" mass="35491">MIPNDDMTNDRSARPDPGTIASVLHNVRRAPKRVRRQSRELGEFIEAAVTQLFDAAVRHPNGGAASGEYRIDELARLAGTTTRNIRVYRDRGLLPPPLRVGRIALFNDTHLTRLRLITSMLDRGYNIAHVREMLSAWEEGRNLGDVLGLEAAIVGSWTTEKPQAMPLAQTQRRVDDPLAFERLVALRLIRIDGTQAIIARPKLIDAFNEVRGYGISMDKLIDLHEQILPKVDEISDLLVRAGAEHVVDRIKPGEPLPGDAEIAELITMLIRFRTQAVASITAALASSIESTIESLVSPLLSDYIEQSSEAQPALRRQQAP</sequence>
<keyword evidence="1" id="KW-0238">DNA-binding</keyword>
<accession>A0A1B4Y5Y9</accession>
<dbReference type="PROSITE" id="PS50937">
    <property type="entry name" value="HTH_MERR_2"/>
    <property type="match status" value="1"/>
</dbReference>
<reference evidence="3 4" key="1">
    <citation type="submission" date="2016-08" db="EMBL/GenBank/DDBJ databases">
        <title>Complete genome sequence of Mycobacterium shinshuense, a subspecies of M. ulcerans.</title>
        <authorList>
            <person name="Yoshida M."/>
            <person name="Ogura Y."/>
            <person name="Hayashi T."/>
            <person name="Hoshino Y."/>
        </authorList>
    </citation>
    <scope>NUCLEOTIDE SEQUENCE [LARGE SCALE GENOMIC DNA]</scope>
    <source>
        <strain evidence="4">ATCC 33728</strain>
    </source>
</reference>
<dbReference type="GeneID" id="93438048"/>
<evidence type="ECO:0000313" key="3">
    <source>
        <dbReference type="EMBL" id="BAV42482.1"/>
    </source>
</evidence>
<name>A0A1B4Y5Y9_MYCUL</name>
<dbReference type="Proteomes" id="UP000218067">
    <property type="component" value="Chromosome"/>
</dbReference>
<feature type="domain" description="HTH merR-type" evidence="2">
    <location>
        <begin position="68"/>
        <end position="136"/>
    </location>
</feature>
<dbReference type="AlphaFoldDB" id="A0A1B4Y5Y9"/>
<dbReference type="SUPFAM" id="SSF46955">
    <property type="entry name" value="Putative DNA-binding domain"/>
    <property type="match status" value="1"/>
</dbReference>
<proteinExistence type="predicted"/>
<dbReference type="GO" id="GO:0003700">
    <property type="term" value="F:DNA-binding transcription factor activity"/>
    <property type="evidence" value="ECO:0007669"/>
    <property type="project" value="InterPro"/>
</dbReference>
<gene>
    <name evidence="3" type="ORF">SHTP_3465</name>
</gene>
<dbReference type="SMART" id="SM00422">
    <property type="entry name" value="HTH_MERR"/>
    <property type="match status" value="1"/>
</dbReference>
<protein>
    <submittedName>
        <fullName evidence="3">MerR family transcriptional regulator</fullName>
    </submittedName>
</protein>
<dbReference type="RefSeq" id="WP_096371333.1">
    <property type="nucleotide sequence ID" value="NZ_AP017624.1"/>
</dbReference>
<dbReference type="InterPro" id="IPR009061">
    <property type="entry name" value="DNA-bd_dom_put_sf"/>
</dbReference>
<dbReference type="InterPro" id="IPR000551">
    <property type="entry name" value="MerR-type_HTH_dom"/>
</dbReference>
<dbReference type="InterPro" id="IPR047057">
    <property type="entry name" value="MerR_fam"/>
</dbReference>
<dbReference type="PANTHER" id="PTHR30204:SF93">
    <property type="entry name" value="HTH MERR-TYPE DOMAIN-CONTAINING PROTEIN"/>
    <property type="match status" value="1"/>
</dbReference>
<dbReference type="Pfam" id="PF13411">
    <property type="entry name" value="MerR_1"/>
    <property type="match status" value="1"/>
</dbReference>
<organism evidence="3 4">
    <name type="scientific">Mycobacterium ulcerans subsp. shinshuense</name>
    <dbReference type="NCBI Taxonomy" id="1124626"/>
    <lineage>
        <taxon>Bacteria</taxon>
        <taxon>Bacillati</taxon>
        <taxon>Actinomycetota</taxon>
        <taxon>Actinomycetes</taxon>
        <taxon>Mycobacteriales</taxon>
        <taxon>Mycobacteriaceae</taxon>
        <taxon>Mycobacterium</taxon>
        <taxon>Mycobacterium ulcerans group</taxon>
    </lineage>
</organism>
<dbReference type="PANTHER" id="PTHR30204">
    <property type="entry name" value="REDOX-CYCLING DRUG-SENSING TRANSCRIPTIONAL ACTIVATOR SOXR"/>
    <property type="match status" value="1"/>
</dbReference>
<evidence type="ECO:0000313" key="4">
    <source>
        <dbReference type="Proteomes" id="UP000218067"/>
    </source>
</evidence>
<dbReference type="GO" id="GO:0003677">
    <property type="term" value="F:DNA binding"/>
    <property type="evidence" value="ECO:0007669"/>
    <property type="project" value="UniProtKB-KW"/>
</dbReference>
<dbReference type="EMBL" id="AP017624">
    <property type="protein sequence ID" value="BAV42482.1"/>
    <property type="molecule type" value="Genomic_DNA"/>
</dbReference>
<dbReference type="CDD" id="cd04778">
    <property type="entry name" value="HTH_MerR-like_sg2"/>
    <property type="match status" value="1"/>
</dbReference>
<dbReference type="Gene3D" id="1.10.1660.10">
    <property type="match status" value="1"/>
</dbReference>
<evidence type="ECO:0000256" key="1">
    <source>
        <dbReference type="ARBA" id="ARBA00023125"/>
    </source>
</evidence>
<evidence type="ECO:0000259" key="2">
    <source>
        <dbReference type="PROSITE" id="PS50937"/>
    </source>
</evidence>